<dbReference type="EMBL" id="LAZR01018265">
    <property type="protein sequence ID" value="KKL97054.1"/>
    <property type="molecule type" value="Genomic_DNA"/>
</dbReference>
<comment type="caution">
    <text evidence="2">The sequence shown here is derived from an EMBL/GenBank/DDBJ whole genome shotgun (WGS) entry which is preliminary data.</text>
</comment>
<dbReference type="AlphaFoldDB" id="A0A0F9GE15"/>
<gene>
    <name evidence="2" type="ORF">LCGC14_1838390</name>
</gene>
<feature type="compositionally biased region" description="Polar residues" evidence="1">
    <location>
        <begin position="19"/>
        <end position="29"/>
    </location>
</feature>
<feature type="compositionally biased region" description="Basic and acidic residues" evidence="1">
    <location>
        <begin position="7"/>
        <end position="17"/>
    </location>
</feature>
<evidence type="ECO:0000313" key="2">
    <source>
        <dbReference type="EMBL" id="KKL97054.1"/>
    </source>
</evidence>
<sequence length="29" mass="3467">MNDNVETTEKEREKDSRVLPTNNARLYDK</sequence>
<organism evidence="2">
    <name type="scientific">marine sediment metagenome</name>
    <dbReference type="NCBI Taxonomy" id="412755"/>
    <lineage>
        <taxon>unclassified sequences</taxon>
        <taxon>metagenomes</taxon>
        <taxon>ecological metagenomes</taxon>
    </lineage>
</organism>
<reference evidence="2" key="1">
    <citation type="journal article" date="2015" name="Nature">
        <title>Complex archaea that bridge the gap between prokaryotes and eukaryotes.</title>
        <authorList>
            <person name="Spang A."/>
            <person name="Saw J.H."/>
            <person name="Jorgensen S.L."/>
            <person name="Zaremba-Niedzwiedzka K."/>
            <person name="Martijn J."/>
            <person name="Lind A.E."/>
            <person name="van Eijk R."/>
            <person name="Schleper C."/>
            <person name="Guy L."/>
            <person name="Ettema T.J."/>
        </authorList>
    </citation>
    <scope>NUCLEOTIDE SEQUENCE</scope>
</reference>
<feature type="region of interest" description="Disordered" evidence="1">
    <location>
        <begin position="1"/>
        <end position="29"/>
    </location>
</feature>
<name>A0A0F9GE15_9ZZZZ</name>
<accession>A0A0F9GE15</accession>
<evidence type="ECO:0000256" key="1">
    <source>
        <dbReference type="SAM" id="MobiDB-lite"/>
    </source>
</evidence>
<proteinExistence type="predicted"/>
<protein>
    <submittedName>
        <fullName evidence="2">Uncharacterized protein</fullName>
    </submittedName>
</protein>